<keyword evidence="1" id="KW-0812">Transmembrane</keyword>
<dbReference type="AlphaFoldDB" id="A0A2N9HMD7"/>
<feature type="transmembrane region" description="Helical" evidence="1">
    <location>
        <begin position="7"/>
        <end position="30"/>
    </location>
</feature>
<evidence type="ECO:0000313" key="2">
    <source>
        <dbReference type="EMBL" id="SPD12903.1"/>
    </source>
</evidence>
<protein>
    <submittedName>
        <fullName evidence="2">Uncharacterized protein</fullName>
    </submittedName>
</protein>
<accession>A0A2N9HMD7</accession>
<keyword evidence="1" id="KW-0472">Membrane</keyword>
<name>A0A2N9HMD7_FAGSY</name>
<evidence type="ECO:0000256" key="1">
    <source>
        <dbReference type="SAM" id="Phobius"/>
    </source>
</evidence>
<keyword evidence="1" id="KW-1133">Transmembrane helix</keyword>
<feature type="transmembrane region" description="Helical" evidence="1">
    <location>
        <begin position="42"/>
        <end position="65"/>
    </location>
</feature>
<organism evidence="2">
    <name type="scientific">Fagus sylvatica</name>
    <name type="common">Beechnut</name>
    <dbReference type="NCBI Taxonomy" id="28930"/>
    <lineage>
        <taxon>Eukaryota</taxon>
        <taxon>Viridiplantae</taxon>
        <taxon>Streptophyta</taxon>
        <taxon>Embryophyta</taxon>
        <taxon>Tracheophyta</taxon>
        <taxon>Spermatophyta</taxon>
        <taxon>Magnoliopsida</taxon>
        <taxon>eudicotyledons</taxon>
        <taxon>Gunneridae</taxon>
        <taxon>Pentapetalae</taxon>
        <taxon>rosids</taxon>
        <taxon>fabids</taxon>
        <taxon>Fagales</taxon>
        <taxon>Fagaceae</taxon>
        <taxon>Fagus</taxon>
    </lineage>
</organism>
<dbReference type="EMBL" id="OIVN01003680">
    <property type="protein sequence ID" value="SPD12903.1"/>
    <property type="molecule type" value="Genomic_DNA"/>
</dbReference>
<gene>
    <name evidence="2" type="ORF">FSB_LOCUS40785</name>
</gene>
<sequence length="188" mass="21512">MKCQRFFSIPLSAVFLLMGFVYYITLFVFIEDWVGLQSSAGSLNALIFTFFSSLCLVSFLASVLIDPGQVPASYVPDLEQTRASDQQPNKNWVMPRHVLQLWASWQGHFGDHRNMVVWRMVPCCVMWCIWRERNARHFEDCERSVLDLKLLFFQTLVHNRGTVTSVLHTSLLELIIAGSAEGSSLSMD</sequence>
<proteinExistence type="predicted"/>
<reference evidence="2" key="1">
    <citation type="submission" date="2018-02" db="EMBL/GenBank/DDBJ databases">
        <authorList>
            <person name="Cohen D.B."/>
            <person name="Kent A.D."/>
        </authorList>
    </citation>
    <scope>NUCLEOTIDE SEQUENCE</scope>
</reference>